<reference evidence="2" key="1">
    <citation type="submission" date="2020-10" db="EMBL/GenBank/DDBJ databases">
        <title>Taxonomic study of unclassified bacteria belonging to the class Ktedonobacteria.</title>
        <authorList>
            <person name="Yabe S."/>
            <person name="Wang C.M."/>
            <person name="Zheng Y."/>
            <person name="Sakai Y."/>
            <person name="Cavaletti L."/>
            <person name="Monciardini P."/>
            <person name="Donadio S."/>
        </authorList>
    </citation>
    <scope>NUCLEOTIDE SEQUENCE</scope>
    <source>
        <strain evidence="2">SOSP1-1</strain>
    </source>
</reference>
<sequence>MTTHLTSPIPASLKAALAQPFAPEQIEFLPKDVRRNKAGALVCRALPYANKRIYEDRLNELAFGLWSIPYVSPFQQGNKLIVPVTVSLYGVPHTDYGEAFIMLKTRKGAERENENSATEAYSQGFRRACAHFLLGRYLYNLASLWLPYDGDANRLALSEGERIAWVEKLYLKAGLSARPTQHSVPQQRTEHPAPERRQAPEVQASPPDVQAPSPKAPAVQPSETVLTDTIPAPTTKGQLASLEKLRQYLNITTPLPNPLGYEQAAELLQAYSQQYQQRPKAASSSQPRVNTLFVEWIRTTVQHDPERIARICKHYQIARLENLTHEQSRDLTQRLKHTKQNATPQGTHPSASTVARH</sequence>
<evidence type="ECO:0000313" key="2">
    <source>
        <dbReference type="EMBL" id="GHO49168.1"/>
    </source>
</evidence>
<dbReference type="Proteomes" id="UP000612362">
    <property type="component" value="Unassembled WGS sequence"/>
</dbReference>
<gene>
    <name evidence="2" type="ORF">KSX_73310</name>
</gene>
<dbReference type="AlphaFoldDB" id="A0A8J3MWY7"/>
<feature type="region of interest" description="Disordered" evidence="1">
    <location>
        <begin position="177"/>
        <end position="232"/>
    </location>
</feature>
<accession>A0A8J3MWY7</accession>
<comment type="caution">
    <text evidence="2">The sequence shown here is derived from an EMBL/GenBank/DDBJ whole genome shotgun (WGS) entry which is preliminary data.</text>
</comment>
<dbReference type="RefSeq" id="WP_220198277.1">
    <property type="nucleotide sequence ID" value="NZ_BNJF01000004.1"/>
</dbReference>
<organism evidence="2 3">
    <name type="scientific">Ktedonospora formicarum</name>
    <dbReference type="NCBI Taxonomy" id="2778364"/>
    <lineage>
        <taxon>Bacteria</taxon>
        <taxon>Bacillati</taxon>
        <taxon>Chloroflexota</taxon>
        <taxon>Ktedonobacteria</taxon>
        <taxon>Ktedonobacterales</taxon>
        <taxon>Ktedonobacteraceae</taxon>
        <taxon>Ktedonospora</taxon>
    </lineage>
</organism>
<feature type="region of interest" description="Disordered" evidence="1">
    <location>
        <begin position="337"/>
        <end position="357"/>
    </location>
</feature>
<dbReference type="EMBL" id="BNJF01000004">
    <property type="protein sequence ID" value="GHO49168.1"/>
    <property type="molecule type" value="Genomic_DNA"/>
</dbReference>
<protein>
    <submittedName>
        <fullName evidence="2">Uncharacterized protein</fullName>
    </submittedName>
</protein>
<evidence type="ECO:0000313" key="3">
    <source>
        <dbReference type="Proteomes" id="UP000612362"/>
    </source>
</evidence>
<feature type="compositionally biased region" description="Polar residues" evidence="1">
    <location>
        <begin position="340"/>
        <end position="357"/>
    </location>
</feature>
<feature type="compositionally biased region" description="Basic and acidic residues" evidence="1">
    <location>
        <begin position="188"/>
        <end position="199"/>
    </location>
</feature>
<keyword evidence="3" id="KW-1185">Reference proteome</keyword>
<proteinExistence type="predicted"/>
<evidence type="ECO:0000256" key="1">
    <source>
        <dbReference type="SAM" id="MobiDB-lite"/>
    </source>
</evidence>
<name>A0A8J3MWY7_9CHLR</name>
<feature type="compositionally biased region" description="Polar residues" evidence="1">
    <location>
        <begin position="178"/>
        <end position="187"/>
    </location>
</feature>